<keyword evidence="2" id="KW-1185">Reference proteome</keyword>
<evidence type="ECO:0000313" key="2">
    <source>
        <dbReference type="Proteomes" id="UP000013785"/>
    </source>
</evidence>
<protein>
    <submittedName>
        <fullName evidence="1">Uncharacterized protein</fullName>
    </submittedName>
</protein>
<dbReference type="PATRIC" id="fig|1158610.3.peg.910"/>
<accession>R3WE36</accession>
<dbReference type="OrthoDB" id="2081404at2"/>
<proteinExistence type="predicted"/>
<organism evidence="1 2">
    <name type="scientific">Enterococcus phoeniculicola ATCC BAA-412</name>
    <dbReference type="NCBI Taxonomy" id="1158610"/>
    <lineage>
        <taxon>Bacteria</taxon>
        <taxon>Bacillati</taxon>
        <taxon>Bacillota</taxon>
        <taxon>Bacilli</taxon>
        <taxon>Lactobacillales</taxon>
        <taxon>Enterococcaceae</taxon>
        <taxon>Enterococcus</taxon>
    </lineage>
</organism>
<gene>
    <name evidence="1" type="ORF">UC3_00932</name>
</gene>
<evidence type="ECO:0000313" key="1">
    <source>
        <dbReference type="EMBL" id="EOL46126.1"/>
    </source>
</evidence>
<sequence>MYFLIIIIFVPIACFFLYQRNKAYHQDYSGEKQKEDNRLKEVVSGIVQIAQKDLDNKIFVNGHYTKQVTLIKKKTTYYSYVILFDKSTEEIELISYNPKSGEAASLGFYTKNQIEAVDIEGINTNYLFKEANKIRYRVQTQGVDITYENDYGIHYSQVDDCNQLRAQFNLKTLSN</sequence>
<dbReference type="RefSeq" id="WP_010767604.1">
    <property type="nucleotide sequence ID" value="NZ_ASWE01000002.1"/>
</dbReference>
<dbReference type="EMBL" id="AJAT01000011">
    <property type="protein sequence ID" value="EOL46126.1"/>
    <property type="molecule type" value="Genomic_DNA"/>
</dbReference>
<dbReference type="STRING" id="154621.RV11_GL001148"/>
<dbReference type="AlphaFoldDB" id="R3WE36"/>
<dbReference type="HOGENOM" id="CLU_1530277_0_0_9"/>
<name>R3WE36_9ENTE</name>
<comment type="caution">
    <text evidence="1">The sequence shown here is derived from an EMBL/GenBank/DDBJ whole genome shotgun (WGS) entry which is preliminary data.</text>
</comment>
<dbReference type="Proteomes" id="UP000013785">
    <property type="component" value="Unassembled WGS sequence"/>
</dbReference>
<reference evidence="1 2" key="1">
    <citation type="submission" date="2013-02" db="EMBL/GenBank/DDBJ databases">
        <title>The Genome Sequence of Enterococcus phoeniculicola BAA-412.</title>
        <authorList>
            <consortium name="The Broad Institute Genome Sequencing Platform"/>
            <consortium name="The Broad Institute Genome Sequencing Center for Infectious Disease"/>
            <person name="Earl A.M."/>
            <person name="Gilmore M.S."/>
            <person name="Lebreton F."/>
            <person name="Walker B."/>
            <person name="Young S.K."/>
            <person name="Zeng Q."/>
            <person name="Gargeya S."/>
            <person name="Fitzgerald M."/>
            <person name="Haas B."/>
            <person name="Abouelleil A."/>
            <person name="Alvarado L."/>
            <person name="Arachchi H.M."/>
            <person name="Berlin A.M."/>
            <person name="Chapman S.B."/>
            <person name="Dewar J."/>
            <person name="Goldberg J."/>
            <person name="Griggs A."/>
            <person name="Gujja S."/>
            <person name="Hansen M."/>
            <person name="Howarth C."/>
            <person name="Imamovic A."/>
            <person name="Larimer J."/>
            <person name="McCowan C."/>
            <person name="Murphy C."/>
            <person name="Neiman D."/>
            <person name="Pearson M."/>
            <person name="Priest M."/>
            <person name="Roberts A."/>
            <person name="Saif S."/>
            <person name="Shea T."/>
            <person name="Sisk P."/>
            <person name="Sykes S."/>
            <person name="Wortman J."/>
            <person name="Nusbaum C."/>
            <person name="Birren B."/>
        </authorList>
    </citation>
    <scope>NUCLEOTIDE SEQUENCE [LARGE SCALE GENOMIC DNA]</scope>
    <source>
        <strain evidence="1 2">ATCC BAA-412</strain>
    </source>
</reference>